<comment type="pathway">
    <text evidence="5">Amino-acid biosynthesis; L-leucine biosynthesis; L-leucine from 3-methyl-2-oxobutanoate: step 4/4.</text>
</comment>
<evidence type="ECO:0000313" key="17">
    <source>
        <dbReference type="EMBL" id="HEN40894.1"/>
    </source>
</evidence>
<dbReference type="CDD" id="cd01557">
    <property type="entry name" value="BCAT_beta_family"/>
    <property type="match status" value="1"/>
</dbReference>
<dbReference type="AlphaFoldDB" id="A0A831UEB5"/>
<comment type="pathway">
    <text evidence="4">Amino-acid biosynthesis; L-valine biosynthesis; L-valine from pyruvate: step 4/4.</text>
</comment>
<keyword evidence="11" id="KW-0663">Pyridoxal phosphate</keyword>
<evidence type="ECO:0000256" key="1">
    <source>
        <dbReference type="ARBA" id="ARBA00001933"/>
    </source>
</evidence>
<keyword evidence="12" id="KW-0100">Branched-chain amino acid biosynthesis</keyword>
<dbReference type="UniPathway" id="UPA00048">
    <property type="reaction ID" value="UER00073"/>
</dbReference>
<dbReference type="GO" id="GO:0009097">
    <property type="term" value="P:isoleucine biosynthetic process"/>
    <property type="evidence" value="ECO:0007669"/>
    <property type="project" value="UniProtKB-UniPathway"/>
</dbReference>
<dbReference type="EMBL" id="DSOV01000004">
    <property type="protein sequence ID" value="HEN40894.1"/>
    <property type="molecule type" value="Genomic_DNA"/>
</dbReference>
<evidence type="ECO:0000256" key="4">
    <source>
        <dbReference type="ARBA" id="ARBA00004931"/>
    </source>
</evidence>
<comment type="catalytic activity">
    <reaction evidence="13">
        <text>L-valine + 2-oxoglutarate = 3-methyl-2-oxobutanoate + L-glutamate</text>
        <dbReference type="Rhea" id="RHEA:24813"/>
        <dbReference type="ChEBI" id="CHEBI:11851"/>
        <dbReference type="ChEBI" id="CHEBI:16810"/>
        <dbReference type="ChEBI" id="CHEBI:29985"/>
        <dbReference type="ChEBI" id="CHEBI:57762"/>
        <dbReference type="EC" id="2.6.1.42"/>
    </reaction>
</comment>
<dbReference type="GO" id="GO:0009098">
    <property type="term" value="P:L-leucine biosynthetic process"/>
    <property type="evidence" value="ECO:0007669"/>
    <property type="project" value="UniProtKB-UniPathway"/>
</dbReference>
<evidence type="ECO:0000256" key="6">
    <source>
        <dbReference type="ARBA" id="ARBA00009320"/>
    </source>
</evidence>
<dbReference type="Gene3D" id="3.30.470.10">
    <property type="match status" value="1"/>
</dbReference>
<dbReference type="GO" id="GO:0009099">
    <property type="term" value="P:L-valine biosynthetic process"/>
    <property type="evidence" value="ECO:0007669"/>
    <property type="project" value="UniProtKB-UniPathway"/>
</dbReference>
<evidence type="ECO:0000256" key="10">
    <source>
        <dbReference type="ARBA" id="ARBA00022679"/>
    </source>
</evidence>
<evidence type="ECO:0000256" key="8">
    <source>
        <dbReference type="ARBA" id="ARBA00022576"/>
    </source>
</evidence>
<comment type="cofactor">
    <cofactor evidence="1">
        <name>pyridoxal 5'-phosphate</name>
        <dbReference type="ChEBI" id="CHEBI:597326"/>
    </cofactor>
</comment>
<dbReference type="PANTHER" id="PTHR11825">
    <property type="entry name" value="SUBGROUP IIII AMINOTRANSFERASE"/>
    <property type="match status" value="1"/>
</dbReference>
<dbReference type="InterPro" id="IPR033939">
    <property type="entry name" value="BCAT_family"/>
</dbReference>
<protein>
    <recommendedName>
        <fullName evidence="7">branched-chain-amino-acid transaminase</fullName>
        <ecNumber evidence="7">2.6.1.42</ecNumber>
    </recommendedName>
</protein>
<comment type="similarity">
    <text evidence="6">Belongs to the class-IV pyridoxal-phosphate-dependent aminotransferase family.</text>
</comment>
<evidence type="ECO:0000256" key="2">
    <source>
        <dbReference type="ARBA" id="ARBA00003109"/>
    </source>
</evidence>
<gene>
    <name evidence="17" type="ORF">ENQ87_00750</name>
</gene>
<dbReference type="Gene3D" id="3.20.10.10">
    <property type="entry name" value="D-amino Acid Aminotransferase, subunit A, domain 2"/>
    <property type="match status" value="1"/>
</dbReference>
<comment type="function">
    <text evidence="2">Acts on leucine, isoleucine and valine.</text>
</comment>
<dbReference type="NCBIfam" id="NF009897">
    <property type="entry name" value="PRK13357.1"/>
    <property type="match status" value="1"/>
</dbReference>
<keyword evidence="9" id="KW-0028">Amino-acid biosynthesis</keyword>
<evidence type="ECO:0000256" key="15">
    <source>
        <dbReference type="ARBA" id="ARBA00049229"/>
    </source>
</evidence>
<evidence type="ECO:0000256" key="14">
    <source>
        <dbReference type="ARBA" id="ARBA00048798"/>
    </source>
</evidence>
<dbReference type="UniPathway" id="UPA00047">
    <property type="reaction ID" value="UER00058"/>
</dbReference>
<dbReference type="GO" id="GO:0004084">
    <property type="term" value="F:branched-chain-amino-acid transaminase activity"/>
    <property type="evidence" value="ECO:0007669"/>
    <property type="project" value="UniProtKB-EC"/>
</dbReference>
<organism evidence="17">
    <name type="scientific">Geobacter metallireducens</name>
    <dbReference type="NCBI Taxonomy" id="28232"/>
    <lineage>
        <taxon>Bacteria</taxon>
        <taxon>Pseudomonadati</taxon>
        <taxon>Thermodesulfobacteriota</taxon>
        <taxon>Desulfuromonadia</taxon>
        <taxon>Geobacterales</taxon>
        <taxon>Geobacteraceae</taxon>
        <taxon>Geobacter</taxon>
    </lineage>
</organism>
<reference evidence="17" key="1">
    <citation type="journal article" date="2020" name="mSystems">
        <title>Genome- and Community-Level Interaction Insights into Carbon Utilization and Element Cycling Functions of Hydrothermarchaeota in Hydrothermal Sediment.</title>
        <authorList>
            <person name="Zhou Z."/>
            <person name="Liu Y."/>
            <person name="Xu W."/>
            <person name="Pan J."/>
            <person name="Luo Z.H."/>
            <person name="Li M."/>
        </authorList>
    </citation>
    <scope>NUCLEOTIDE SEQUENCE [LARGE SCALE GENOMIC DNA]</scope>
    <source>
        <strain evidence="17">SpSt-349</strain>
    </source>
</reference>
<sequence length="357" mass="39384">MEIRIVPLPEDRKKPKYTDESQLGFGKLFTDRMFMVEWKIGEGWVDARIEPYAPFSLDPACSVLHYAQEIFEGLKAYKWADGTIALFRPEMNARRFNLSADRLCMPEVPEELFIAGIEKLVSLERDWIPTSEGTSLYIRPTMIGVEPALGVKPADHYYFYVILSPVGAYYAAGFNPIKIMVEDRYVRAVPGGTGEAKTGGNYAGSLKAGLEAKKKGYDQVLWLDGVQRRYIEEVGAMNMLFAYGKTIVTSPLTGTILNGVTRDSALKLAASLGYTIEERLIDVNDLLADIKTGKVTEAFGSGTAAVISPVGVLAYKGEEYMVGDGGVGPITRQLYDNLTGIQTGRVPDTFGWTRKIA</sequence>
<dbReference type="PANTHER" id="PTHR11825:SF44">
    <property type="entry name" value="BRANCHED-CHAIN-AMINO-ACID AMINOTRANSFERASE"/>
    <property type="match status" value="1"/>
</dbReference>
<keyword evidence="10 17" id="KW-0808">Transferase</keyword>
<dbReference type="InterPro" id="IPR001544">
    <property type="entry name" value="Aminotrans_IV"/>
</dbReference>
<dbReference type="NCBIfam" id="TIGR01123">
    <property type="entry name" value="ilvE_II"/>
    <property type="match status" value="1"/>
</dbReference>
<evidence type="ECO:0000256" key="13">
    <source>
        <dbReference type="ARBA" id="ARBA00048212"/>
    </source>
</evidence>
<accession>A0A831UEB5</accession>
<dbReference type="EC" id="2.6.1.42" evidence="7"/>
<dbReference type="InterPro" id="IPR005786">
    <property type="entry name" value="B_amino_transII"/>
</dbReference>
<evidence type="ECO:0000256" key="9">
    <source>
        <dbReference type="ARBA" id="ARBA00022605"/>
    </source>
</evidence>
<comment type="catalytic activity">
    <reaction evidence="14">
        <text>L-isoleucine + 2-oxoglutarate = (S)-3-methyl-2-oxopentanoate + L-glutamate</text>
        <dbReference type="Rhea" id="RHEA:24801"/>
        <dbReference type="ChEBI" id="CHEBI:16810"/>
        <dbReference type="ChEBI" id="CHEBI:29985"/>
        <dbReference type="ChEBI" id="CHEBI:35146"/>
        <dbReference type="ChEBI" id="CHEBI:58045"/>
        <dbReference type="EC" id="2.6.1.42"/>
    </reaction>
</comment>
<dbReference type="SUPFAM" id="SSF56752">
    <property type="entry name" value="D-aminoacid aminotransferase-like PLP-dependent enzymes"/>
    <property type="match status" value="1"/>
</dbReference>
<name>A0A831UEB5_GEOME</name>
<feature type="modified residue" description="N6-(pyridoxal phosphate)lysine" evidence="16">
    <location>
        <position position="197"/>
    </location>
</feature>
<evidence type="ECO:0000256" key="12">
    <source>
        <dbReference type="ARBA" id="ARBA00023304"/>
    </source>
</evidence>
<comment type="catalytic activity">
    <reaction evidence="15">
        <text>L-leucine + 2-oxoglutarate = 4-methyl-2-oxopentanoate + L-glutamate</text>
        <dbReference type="Rhea" id="RHEA:18321"/>
        <dbReference type="ChEBI" id="CHEBI:16810"/>
        <dbReference type="ChEBI" id="CHEBI:17865"/>
        <dbReference type="ChEBI" id="CHEBI:29985"/>
        <dbReference type="ChEBI" id="CHEBI:57427"/>
        <dbReference type="EC" id="2.6.1.42"/>
    </reaction>
</comment>
<proteinExistence type="inferred from homology"/>
<dbReference type="Pfam" id="PF01063">
    <property type="entry name" value="Aminotran_4"/>
    <property type="match status" value="1"/>
</dbReference>
<evidence type="ECO:0000256" key="16">
    <source>
        <dbReference type="PIRSR" id="PIRSR006468-1"/>
    </source>
</evidence>
<keyword evidence="8 17" id="KW-0032">Aminotransferase</keyword>
<dbReference type="InterPro" id="IPR043131">
    <property type="entry name" value="BCAT-like_N"/>
</dbReference>
<evidence type="ECO:0000256" key="7">
    <source>
        <dbReference type="ARBA" id="ARBA00013053"/>
    </source>
</evidence>
<evidence type="ECO:0000256" key="11">
    <source>
        <dbReference type="ARBA" id="ARBA00022898"/>
    </source>
</evidence>
<dbReference type="InterPro" id="IPR043132">
    <property type="entry name" value="BCAT-like_C"/>
</dbReference>
<evidence type="ECO:0000256" key="3">
    <source>
        <dbReference type="ARBA" id="ARBA00004824"/>
    </source>
</evidence>
<comment type="caution">
    <text evidence="17">The sequence shown here is derived from an EMBL/GenBank/DDBJ whole genome shotgun (WGS) entry which is preliminary data.</text>
</comment>
<evidence type="ECO:0000256" key="5">
    <source>
        <dbReference type="ARBA" id="ARBA00005072"/>
    </source>
</evidence>
<dbReference type="PIRSF" id="PIRSF006468">
    <property type="entry name" value="BCAT1"/>
    <property type="match status" value="1"/>
</dbReference>
<comment type="pathway">
    <text evidence="3">Amino-acid biosynthesis; L-isoleucine biosynthesis; L-isoleucine from 2-oxobutanoate: step 4/4.</text>
</comment>
<dbReference type="UniPathway" id="UPA00049">
    <property type="reaction ID" value="UER00062"/>
</dbReference>
<dbReference type="InterPro" id="IPR036038">
    <property type="entry name" value="Aminotransferase-like"/>
</dbReference>